<keyword evidence="2" id="KW-1185">Reference proteome</keyword>
<evidence type="ECO:0000313" key="2">
    <source>
        <dbReference type="Proteomes" id="UP000187283"/>
    </source>
</evidence>
<sequence>PCTAVDVDIELNVDTQDDLYIMLTGNDSYSPSDNVIEIALKFSSKVYEINEDVLAQSSYTTASPGSNKSFVGKIRVIYNGYFVGVYINGVGKASYIIENSEFKGMYVTPSAGKVEVSKGFLNIQCANGCQASVDSSSLHSSSTSSMSFFELFSASPFISSQISVDPTFSSHTCDSTSSFMNLSVTSSPNIKMYDFNAPILVPCSNSDFQLDFDLVSDSDLFVAITDLAGFSSSFGYSESSFGFSSGNYLIKRYPSYDNTNITTAVTQPSYSGHLTLKYSNQILSLYDSYEFEASYKIKNLDLKQIFISPLTGRAEILNGIFTCSSTIKC</sequence>
<protein>
    <submittedName>
        <fullName evidence="1">Uncharacterized protein</fullName>
    </submittedName>
</protein>
<dbReference type="OrthoDB" id="10536526at2759"/>
<reference evidence="1 2" key="1">
    <citation type="submission" date="2017-01" db="EMBL/GenBank/DDBJ databases">
        <authorList>
            <person name="Mah S.A."/>
            <person name="Swanson W.J."/>
            <person name="Moy G.W."/>
            <person name="Vacquier V.D."/>
        </authorList>
    </citation>
    <scope>NUCLEOTIDE SEQUENCE [LARGE SCALE GENOMIC DNA]</scope>
    <source>
        <strain evidence="1 2">GSMNP</strain>
    </source>
</reference>
<feature type="non-terminal residue" evidence="1">
    <location>
        <position position="1"/>
    </location>
</feature>
<gene>
    <name evidence="1" type="ORF">AYI70_g10490</name>
</gene>
<dbReference type="AlphaFoldDB" id="A0A1R1X6B5"/>
<evidence type="ECO:0000313" key="1">
    <source>
        <dbReference type="EMBL" id="OMJ10175.1"/>
    </source>
</evidence>
<dbReference type="EMBL" id="LSSN01005127">
    <property type="protein sequence ID" value="OMJ10175.1"/>
    <property type="molecule type" value="Genomic_DNA"/>
</dbReference>
<dbReference type="Proteomes" id="UP000187283">
    <property type="component" value="Unassembled WGS sequence"/>
</dbReference>
<accession>A0A1R1X6B5</accession>
<comment type="caution">
    <text evidence="1">The sequence shown here is derived from an EMBL/GenBank/DDBJ whole genome shotgun (WGS) entry which is preliminary data.</text>
</comment>
<organism evidence="1 2">
    <name type="scientific">Smittium culicis</name>
    <dbReference type="NCBI Taxonomy" id="133412"/>
    <lineage>
        <taxon>Eukaryota</taxon>
        <taxon>Fungi</taxon>
        <taxon>Fungi incertae sedis</taxon>
        <taxon>Zoopagomycota</taxon>
        <taxon>Kickxellomycotina</taxon>
        <taxon>Harpellomycetes</taxon>
        <taxon>Harpellales</taxon>
        <taxon>Legeriomycetaceae</taxon>
        <taxon>Smittium</taxon>
    </lineage>
</organism>
<name>A0A1R1X6B5_9FUNG</name>
<proteinExistence type="predicted"/>